<feature type="domain" description="Lipoyl-binding" evidence="1">
    <location>
        <begin position="31"/>
        <end position="113"/>
    </location>
</feature>
<protein>
    <submittedName>
        <fullName evidence="2">Glycine cleavage system protein GcvH</fullName>
    </submittedName>
</protein>
<dbReference type="PROSITE" id="PS50968">
    <property type="entry name" value="BIOTINYL_LIPOYL"/>
    <property type="match status" value="1"/>
</dbReference>
<dbReference type="PANTHER" id="PTHR11715:SF3">
    <property type="entry name" value="GLYCINE CLEAVAGE SYSTEM H PROTEIN-RELATED"/>
    <property type="match status" value="1"/>
</dbReference>
<evidence type="ECO:0000259" key="1">
    <source>
        <dbReference type="PROSITE" id="PS50968"/>
    </source>
</evidence>
<dbReference type="Proteomes" id="UP000750197">
    <property type="component" value="Unassembled WGS sequence"/>
</dbReference>
<gene>
    <name evidence="2" type="primary">gcvH</name>
    <name evidence="2" type="ORF">KIY12_00335</name>
</gene>
<dbReference type="InterPro" id="IPR011053">
    <property type="entry name" value="Single_hybrid_motif"/>
</dbReference>
<dbReference type="GO" id="GO:0005960">
    <property type="term" value="C:glycine cleavage complex"/>
    <property type="evidence" value="ECO:0007669"/>
    <property type="project" value="InterPro"/>
</dbReference>
<dbReference type="InterPro" id="IPR033753">
    <property type="entry name" value="GCV_H/Fam206"/>
</dbReference>
<dbReference type="PANTHER" id="PTHR11715">
    <property type="entry name" value="GLYCINE CLEAVAGE SYSTEM H PROTEIN"/>
    <property type="match status" value="1"/>
</dbReference>
<organism evidence="2 3">
    <name type="scientific">Candidatus Sysuiplasma superficiale</name>
    <dbReference type="NCBI Taxonomy" id="2823368"/>
    <lineage>
        <taxon>Archaea</taxon>
        <taxon>Methanobacteriati</taxon>
        <taxon>Thermoplasmatota</taxon>
        <taxon>Thermoplasmata</taxon>
        <taxon>Candidatus Sysuiplasmatales</taxon>
        <taxon>Candidatus Sysuiplasmataceae</taxon>
        <taxon>Candidatus Sysuiplasma</taxon>
    </lineage>
</organism>
<dbReference type="AlphaFoldDB" id="A0A8J7YQ84"/>
<name>A0A8J7YQ84_9ARCH</name>
<dbReference type="GO" id="GO:0005737">
    <property type="term" value="C:cytoplasm"/>
    <property type="evidence" value="ECO:0007669"/>
    <property type="project" value="TreeGrafter"/>
</dbReference>
<sequence length="149" mass="16383">MAFINGCELPDDLFYFVEGNQMSWVRFEGNEAVIGLTDPAQTRAGKIVVIRVKGEGTSRPKGKPLATIESGKWAGAVISPLTGTVVRANEQLASSPELINNDPYGQGWIVRISVANQEEKAALLNGEKAMEKYRELIAKDNIRCMRCKQ</sequence>
<dbReference type="EMBL" id="JAHEAC010000001">
    <property type="protein sequence ID" value="MBX8643171.1"/>
    <property type="molecule type" value="Genomic_DNA"/>
</dbReference>
<evidence type="ECO:0000313" key="3">
    <source>
        <dbReference type="Proteomes" id="UP000750197"/>
    </source>
</evidence>
<comment type="caution">
    <text evidence="2">The sequence shown here is derived from an EMBL/GenBank/DDBJ whole genome shotgun (WGS) entry which is preliminary data.</text>
</comment>
<dbReference type="NCBIfam" id="NF002270">
    <property type="entry name" value="PRK01202.1"/>
    <property type="match status" value="1"/>
</dbReference>
<dbReference type="InterPro" id="IPR000089">
    <property type="entry name" value="Biotin_lipoyl"/>
</dbReference>
<dbReference type="Pfam" id="PF01597">
    <property type="entry name" value="GCV_H"/>
    <property type="match status" value="1"/>
</dbReference>
<dbReference type="SUPFAM" id="SSF51230">
    <property type="entry name" value="Single hybrid motif"/>
    <property type="match status" value="1"/>
</dbReference>
<accession>A0A8J7YQ84</accession>
<dbReference type="Gene3D" id="2.40.50.100">
    <property type="match status" value="1"/>
</dbReference>
<dbReference type="GO" id="GO:0009249">
    <property type="term" value="P:protein lipoylation"/>
    <property type="evidence" value="ECO:0007669"/>
    <property type="project" value="TreeGrafter"/>
</dbReference>
<dbReference type="InterPro" id="IPR002930">
    <property type="entry name" value="GCV_H"/>
</dbReference>
<dbReference type="CDD" id="cd06848">
    <property type="entry name" value="GCS_H"/>
    <property type="match status" value="1"/>
</dbReference>
<evidence type="ECO:0000313" key="2">
    <source>
        <dbReference type="EMBL" id="MBX8643171.1"/>
    </source>
</evidence>
<dbReference type="GO" id="GO:0019464">
    <property type="term" value="P:glycine decarboxylation via glycine cleavage system"/>
    <property type="evidence" value="ECO:0007669"/>
    <property type="project" value="InterPro"/>
</dbReference>
<reference evidence="2" key="1">
    <citation type="submission" date="2021-05" db="EMBL/GenBank/DDBJ databases">
        <title>Genomic insights into ecological role and evolution of a novel Thermoplasmata order Candidatus Sysuiplasmatales.</title>
        <authorList>
            <person name="Yuan Y."/>
        </authorList>
    </citation>
    <scope>NUCLEOTIDE SEQUENCE</scope>
    <source>
        <strain evidence="2">TUT19-bin139</strain>
    </source>
</reference>
<proteinExistence type="predicted"/>